<evidence type="ECO:0000313" key="2">
    <source>
        <dbReference type="EMBL" id="KJA17724.1"/>
    </source>
</evidence>
<dbReference type="Gene3D" id="2.60.120.260">
    <property type="entry name" value="Galactose-binding domain-like"/>
    <property type="match status" value="1"/>
</dbReference>
<sequence length="274" mass="29712">MGAHRGPPRFAVAAALLLAAVAAAPVVLADTNVTVDDTDTVSIVYAPPASWAESSFDPLDAGGSHATTSDADATATFSFTGTAIYYWAPLWPSRVTTALALDGAAPVLVDLRDASLPLNRDAGESVQSAPLWAATGLDDTLHTLVISVGAGEGIAVVDQLQCVLHLHPLPARRLLPQGRGGPAALIADSLLRMRIYYYQVYRVRRGLHRYFPRLVHPSLFHLVINIHPPHTHQVLFHHLLFPARPPHRNWHRCRNLRLPHPRRALLVVAPPPAP</sequence>
<protein>
    <submittedName>
        <fullName evidence="2">Uncharacterized protein</fullName>
    </submittedName>
</protein>
<dbReference type="STRING" id="945553.A0A0D2NFJ4"/>
<dbReference type="EMBL" id="KN817599">
    <property type="protein sequence ID" value="KJA17724.1"/>
    <property type="molecule type" value="Genomic_DNA"/>
</dbReference>
<dbReference type="Proteomes" id="UP000054270">
    <property type="component" value="Unassembled WGS sequence"/>
</dbReference>
<name>A0A0D2NFJ4_HYPSF</name>
<keyword evidence="3" id="KW-1185">Reference proteome</keyword>
<accession>A0A0D2NFJ4</accession>
<organism evidence="2 3">
    <name type="scientific">Hypholoma sublateritium (strain FD-334 SS-4)</name>
    <dbReference type="NCBI Taxonomy" id="945553"/>
    <lineage>
        <taxon>Eukaryota</taxon>
        <taxon>Fungi</taxon>
        <taxon>Dikarya</taxon>
        <taxon>Basidiomycota</taxon>
        <taxon>Agaricomycotina</taxon>
        <taxon>Agaricomycetes</taxon>
        <taxon>Agaricomycetidae</taxon>
        <taxon>Agaricales</taxon>
        <taxon>Agaricineae</taxon>
        <taxon>Strophariaceae</taxon>
        <taxon>Hypholoma</taxon>
    </lineage>
</organism>
<reference evidence="3" key="1">
    <citation type="submission" date="2014-04" db="EMBL/GenBank/DDBJ databases">
        <title>Evolutionary Origins and Diversification of the Mycorrhizal Mutualists.</title>
        <authorList>
            <consortium name="DOE Joint Genome Institute"/>
            <consortium name="Mycorrhizal Genomics Consortium"/>
            <person name="Kohler A."/>
            <person name="Kuo A."/>
            <person name="Nagy L.G."/>
            <person name="Floudas D."/>
            <person name="Copeland A."/>
            <person name="Barry K.W."/>
            <person name="Cichocki N."/>
            <person name="Veneault-Fourrey C."/>
            <person name="LaButti K."/>
            <person name="Lindquist E.A."/>
            <person name="Lipzen A."/>
            <person name="Lundell T."/>
            <person name="Morin E."/>
            <person name="Murat C."/>
            <person name="Riley R."/>
            <person name="Ohm R."/>
            <person name="Sun H."/>
            <person name="Tunlid A."/>
            <person name="Henrissat B."/>
            <person name="Grigoriev I.V."/>
            <person name="Hibbett D.S."/>
            <person name="Martin F."/>
        </authorList>
    </citation>
    <scope>NUCLEOTIDE SEQUENCE [LARGE SCALE GENOMIC DNA]</scope>
    <source>
        <strain evidence="3">FD-334 SS-4</strain>
    </source>
</reference>
<proteinExistence type="predicted"/>
<evidence type="ECO:0000256" key="1">
    <source>
        <dbReference type="SAM" id="SignalP"/>
    </source>
</evidence>
<dbReference type="AlphaFoldDB" id="A0A0D2NFJ4"/>
<gene>
    <name evidence="2" type="ORF">HYPSUDRAFT_46063</name>
</gene>
<dbReference type="OrthoDB" id="3234968at2759"/>
<feature type="chain" id="PRO_5002248018" evidence="1">
    <location>
        <begin position="30"/>
        <end position="274"/>
    </location>
</feature>
<keyword evidence="1" id="KW-0732">Signal</keyword>
<feature type="signal peptide" evidence="1">
    <location>
        <begin position="1"/>
        <end position="29"/>
    </location>
</feature>
<evidence type="ECO:0000313" key="3">
    <source>
        <dbReference type="Proteomes" id="UP000054270"/>
    </source>
</evidence>